<evidence type="ECO:0000313" key="2">
    <source>
        <dbReference type="EMBL" id="KAH3841625.1"/>
    </source>
</evidence>
<keyword evidence="3" id="KW-1185">Reference proteome</keyword>
<reference evidence="2" key="1">
    <citation type="journal article" date="2019" name="bioRxiv">
        <title>The Genome of the Zebra Mussel, Dreissena polymorpha: A Resource for Invasive Species Research.</title>
        <authorList>
            <person name="McCartney M.A."/>
            <person name="Auch B."/>
            <person name="Kono T."/>
            <person name="Mallez S."/>
            <person name="Zhang Y."/>
            <person name="Obille A."/>
            <person name="Becker A."/>
            <person name="Abrahante J.E."/>
            <person name="Garbe J."/>
            <person name="Badalamenti J.P."/>
            <person name="Herman A."/>
            <person name="Mangelson H."/>
            <person name="Liachko I."/>
            <person name="Sullivan S."/>
            <person name="Sone E.D."/>
            <person name="Koren S."/>
            <person name="Silverstein K.A.T."/>
            <person name="Beckman K.B."/>
            <person name="Gohl D.M."/>
        </authorList>
    </citation>
    <scope>NUCLEOTIDE SEQUENCE</scope>
    <source>
        <strain evidence="2">Duluth1</strain>
        <tissue evidence="2">Whole animal</tissue>
    </source>
</reference>
<organism evidence="2 3">
    <name type="scientific">Dreissena polymorpha</name>
    <name type="common">Zebra mussel</name>
    <name type="synonym">Mytilus polymorpha</name>
    <dbReference type="NCBI Taxonomy" id="45954"/>
    <lineage>
        <taxon>Eukaryota</taxon>
        <taxon>Metazoa</taxon>
        <taxon>Spiralia</taxon>
        <taxon>Lophotrochozoa</taxon>
        <taxon>Mollusca</taxon>
        <taxon>Bivalvia</taxon>
        <taxon>Autobranchia</taxon>
        <taxon>Heteroconchia</taxon>
        <taxon>Euheterodonta</taxon>
        <taxon>Imparidentia</taxon>
        <taxon>Neoheterodontei</taxon>
        <taxon>Myida</taxon>
        <taxon>Dreissenoidea</taxon>
        <taxon>Dreissenidae</taxon>
        <taxon>Dreissena</taxon>
    </lineage>
</organism>
<dbReference type="Proteomes" id="UP000828390">
    <property type="component" value="Unassembled WGS sequence"/>
</dbReference>
<feature type="region of interest" description="Disordered" evidence="1">
    <location>
        <begin position="1"/>
        <end position="50"/>
    </location>
</feature>
<gene>
    <name evidence="2" type="ORF">DPMN_115098</name>
</gene>
<accession>A0A9D4KKK4</accession>
<protein>
    <submittedName>
        <fullName evidence="2">Uncharacterized protein</fullName>
    </submittedName>
</protein>
<evidence type="ECO:0000313" key="3">
    <source>
        <dbReference type="Proteomes" id="UP000828390"/>
    </source>
</evidence>
<comment type="caution">
    <text evidence="2">The sequence shown here is derived from an EMBL/GenBank/DDBJ whole genome shotgun (WGS) entry which is preliminary data.</text>
</comment>
<evidence type="ECO:0000256" key="1">
    <source>
        <dbReference type="SAM" id="MobiDB-lite"/>
    </source>
</evidence>
<proteinExistence type="predicted"/>
<reference evidence="2" key="2">
    <citation type="submission" date="2020-11" db="EMBL/GenBank/DDBJ databases">
        <authorList>
            <person name="McCartney M.A."/>
            <person name="Auch B."/>
            <person name="Kono T."/>
            <person name="Mallez S."/>
            <person name="Becker A."/>
            <person name="Gohl D.M."/>
            <person name="Silverstein K.A.T."/>
            <person name="Koren S."/>
            <person name="Bechman K.B."/>
            <person name="Herman A."/>
            <person name="Abrahante J.E."/>
            <person name="Garbe J."/>
        </authorList>
    </citation>
    <scope>NUCLEOTIDE SEQUENCE</scope>
    <source>
        <strain evidence="2">Duluth1</strain>
        <tissue evidence="2">Whole animal</tissue>
    </source>
</reference>
<dbReference type="AlphaFoldDB" id="A0A9D4KKK4"/>
<dbReference type="EMBL" id="JAIWYP010000004">
    <property type="protein sequence ID" value="KAH3841625.1"/>
    <property type="molecule type" value="Genomic_DNA"/>
</dbReference>
<name>A0A9D4KKK4_DREPO</name>
<sequence>MTAPRDTTAHLAQAPCGNTAQPGHSETAPDLPRCQTARSVQEVTTVALPH</sequence>